<gene>
    <name evidence="2" type="ORF">TM49_18535</name>
</gene>
<dbReference type="AlphaFoldDB" id="A0A0D5LTX8"/>
<organism evidence="2 3">
    <name type="scientific">Martelella endophytica</name>
    <dbReference type="NCBI Taxonomy" id="1486262"/>
    <lineage>
        <taxon>Bacteria</taxon>
        <taxon>Pseudomonadati</taxon>
        <taxon>Pseudomonadota</taxon>
        <taxon>Alphaproteobacteria</taxon>
        <taxon>Hyphomicrobiales</taxon>
        <taxon>Aurantimonadaceae</taxon>
        <taxon>Martelella</taxon>
    </lineage>
</organism>
<dbReference type="KEGG" id="mey:TM49_18535"/>
<evidence type="ECO:0000313" key="3">
    <source>
        <dbReference type="Proteomes" id="UP000032611"/>
    </source>
</evidence>
<dbReference type="STRING" id="1486262.TM49_18535"/>
<reference evidence="2 3" key="1">
    <citation type="journal article" date="2015" name="Genome Announc.">
        <title>Complete genome sequence of Martelella endophytica YC6887, which has antifungal activity associated with a halophyte.</title>
        <authorList>
            <person name="Khan A."/>
            <person name="Khan H."/>
            <person name="Chung E.J."/>
            <person name="Hossain M.T."/>
            <person name="Chung Y.R."/>
        </authorList>
    </citation>
    <scope>NUCLEOTIDE SEQUENCE [LARGE SCALE GENOMIC DNA]</scope>
    <source>
        <strain evidence="2">YC6887</strain>
    </source>
</reference>
<feature type="chain" id="PRO_5002295482" description="Surface antigen domain-containing protein" evidence="1">
    <location>
        <begin position="25"/>
        <end position="138"/>
    </location>
</feature>
<sequence>MRTKVKRNTVLIATMLLVSGCSTTSIPVPQLGGERVAQPVQVSTLGTGLVGRAGVALSPGDAASALRAEQYALASAPSGEEVSWQGSKSKGTVVAASPYKVGDQNCRQYTQRVYVGGSEYTGRGAACRDASGNWSLLN</sequence>
<feature type="signal peptide" evidence="1">
    <location>
        <begin position="1"/>
        <end position="24"/>
    </location>
</feature>
<dbReference type="OrthoDB" id="5402098at2"/>
<dbReference type="Proteomes" id="UP000032611">
    <property type="component" value="Chromosome"/>
</dbReference>
<keyword evidence="1" id="KW-0732">Signal</keyword>
<evidence type="ECO:0000256" key="1">
    <source>
        <dbReference type="SAM" id="SignalP"/>
    </source>
</evidence>
<protein>
    <recommendedName>
        <fullName evidence="4">Surface antigen domain-containing protein</fullName>
    </recommendedName>
</protein>
<dbReference type="PATRIC" id="fig|1486262.3.peg.3836"/>
<dbReference type="HOGENOM" id="CLU_118535_1_0_5"/>
<keyword evidence="3" id="KW-1185">Reference proteome</keyword>
<evidence type="ECO:0000313" key="2">
    <source>
        <dbReference type="EMBL" id="AJY47222.1"/>
    </source>
</evidence>
<name>A0A0D5LTX8_MAREN</name>
<proteinExistence type="predicted"/>
<dbReference type="PROSITE" id="PS51257">
    <property type="entry name" value="PROKAR_LIPOPROTEIN"/>
    <property type="match status" value="1"/>
</dbReference>
<dbReference type="EMBL" id="CP010803">
    <property type="protein sequence ID" value="AJY47222.1"/>
    <property type="molecule type" value="Genomic_DNA"/>
</dbReference>
<evidence type="ECO:0008006" key="4">
    <source>
        <dbReference type="Google" id="ProtNLM"/>
    </source>
</evidence>
<dbReference type="RefSeq" id="WP_045683430.1">
    <property type="nucleotide sequence ID" value="NZ_CP010803.1"/>
</dbReference>
<accession>A0A0D5LTX8</accession>